<evidence type="ECO:0000256" key="1">
    <source>
        <dbReference type="SAM" id="Phobius"/>
    </source>
</evidence>
<feature type="transmembrane region" description="Helical" evidence="1">
    <location>
        <begin position="20"/>
        <end position="38"/>
    </location>
</feature>
<dbReference type="AlphaFoldDB" id="A0A6C0HMS3"/>
<dbReference type="EMBL" id="MN739982">
    <property type="protein sequence ID" value="QHT81436.1"/>
    <property type="molecule type" value="Genomic_DNA"/>
</dbReference>
<keyword evidence="1" id="KW-1133">Transmembrane helix</keyword>
<name>A0A6C0HMS3_9ZZZZ</name>
<keyword evidence="1" id="KW-0812">Transmembrane</keyword>
<keyword evidence="1" id="KW-0472">Membrane</keyword>
<feature type="transmembrane region" description="Helical" evidence="1">
    <location>
        <begin position="50"/>
        <end position="70"/>
    </location>
</feature>
<feature type="transmembrane region" description="Helical" evidence="1">
    <location>
        <begin position="76"/>
        <end position="92"/>
    </location>
</feature>
<organism evidence="2">
    <name type="scientific">viral metagenome</name>
    <dbReference type="NCBI Taxonomy" id="1070528"/>
    <lineage>
        <taxon>unclassified sequences</taxon>
        <taxon>metagenomes</taxon>
        <taxon>organismal metagenomes</taxon>
    </lineage>
</organism>
<sequence>MLNSLSSYQLINQLSDIVVPINHIIFEFVILILVYIAITKTQNIQLKTRYRWSFLFLFAIFAIGIDWFMWLDIKKTLLFGLLILIYIYYNIYNESTHSQFLDIVYTANDNTNQVSMANKNNIIINANNQARIDKQIANLTYTPPDLSPKYLERTEYVDGNPHLVNPTNGTSEAIALQNHIQQDYTNTALTALYNSSQYHNILKTDIDQYLDNNIHNNVVNNVMQTHQHWENYALLKNPKKVFFDSNWMHIKTPWYNDHCYSNGEENDFVKFGYKLENCTNQTNAPLDPSMTLISSNDVQPILRNFTGGFISG</sequence>
<protein>
    <submittedName>
        <fullName evidence="2">Uncharacterized protein</fullName>
    </submittedName>
</protein>
<reference evidence="2" key="1">
    <citation type="journal article" date="2020" name="Nature">
        <title>Giant virus diversity and host interactions through global metagenomics.</title>
        <authorList>
            <person name="Schulz F."/>
            <person name="Roux S."/>
            <person name="Paez-Espino D."/>
            <person name="Jungbluth S."/>
            <person name="Walsh D.A."/>
            <person name="Denef V.J."/>
            <person name="McMahon K.D."/>
            <person name="Konstantinidis K.T."/>
            <person name="Eloe-Fadrosh E.A."/>
            <person name="Kyrpides N.C."/>
            <person name="Woyke T."/>
        </authorList>
    </citation>
    <scope>NUCLEOTIDE SEQUENCE</scope>
    <source>
        <strain evidence="2">GVMAG-M-3300023184-13</strain>
    </source>
</reference>
<evidence type="ECO:0000313" key="2">
    <source>
        <dbReference type="EMBL" id="QHT81436.1"/>
    </source>
</evidence>
<proteinExistence type="predicted"/>
<accession>A0A6C0HMS3</accession>